<feature type="transmembrane region" description="Helical" evidence="1">
    <location>
        <begin position="75"/>
        <end position="93"/>
    </location>
</feature>
<dbReference type="CDD" id="cd00130">
    <property type="entry name" value="PAS"/>
    <property type="match status" value="1"/>
</dbReference>
<dbReference type="InterPro" id="IPR043128">
    <property type="entry name" value="Rev_trsase/Diguanyl_cyclase"/>
</dbReference>
<feature type="transmembrane region" description="Helical" evidence="1">
    <location>
        <begin position="145"/>
        <end position="165"/>
    </location>
</feature>
<protein>
    <submittedName>
        <fullName evidence="3">Diguanylate cyclase (GGDEF)-like protein</fullName>
    </submittedName>
</protein>
<dbReference type="InterPro" id="IPR031621">
    <property type="entry name" value="HisKA_7TM"/>
</dbReference>
<dbReference type="PANTHER" id="PTHR45138">
    <property type="entry name" value="REGULATORY COMPONENTS OF SENSORY TRANSDUCTION SYSTEM"/>
    <property type="match status" value="1"/>
</dbReference>
<dbReference type="PROSITE" id="PS50887">
    <property type="entry name" value="GGDEF"/>
    <property type="match status" value="1"/>
</dbReference>
<name>A0ABU1IXI7_9BACL</name>
<dbReference type="Pfam" id="PF00990">
    <property type="entry name" value="GGDEF"/>
    <property type="match status" value="1"/>
</dbReference>
<dbReference type="InterPro" id="IPR050469">
    <property type="entry name" value="Diguanylate_Cyclase"/>
</dbReference>
<feature type="transmembrane region" description="Helical" evidence="1">
    <location>
        <begin position="35"/>
        <end position="55"/>
    </location>
</feature>
<comment type="caution">
    <text evidence="3">The sequence shown here is derived from an EMBL/GenBank/DDBJ whole genome shotgun (WGS) entry which is preliminary data.</text>
</comment>
<dbReference type="SUPFAM" id="SSF55073">
    <property type="entry name" value="Nucleotide cyclase"/>
    <property type="match status" value="1"/>
</dbReference>
<dbReference type="EMBL" id="JAVDQH010000006">
    <property type="protein sequence ID" value="MDR6243889.1"/>
    <property type="molecule type" value="Genomic_DNA"/>
</dbReference>
<reference evidence="3 4" key="1">
    <citation type="submission" date="2023-07" db="EMBL/GenBank/DDBJ databases">
        <title>Genomic Encyclopedia of Type Strains, Phase IV (KMG-IV): sequencing the most valuable type-strain genomes for metagenomic binning, comparative biology and taxonomic classification.</title>
        <authorList>
            <person name="Goeker M."/>
        </authorList>
    </citation>
    <scope>NUCLEOTIDE SEQUENCE [LARGE SCALE GENOMIC DNA]</scope>
    <source>
        <strain evidence="3 4">DSM 22170</strain>
    </source>
</reference>
<dbReference type="Gene3D" id="3.30.70.270">
    <property type="match status" value="1"/>
</dbReference>
<feature type="transmembrane region" description="Helical" evidence="1">
    <location>
        <begin position="203"/>
        <end position="224"/>
    </location>
</feature>
<dbReference type="InterPro" id="IPR000014">
    <property type="entry name" value="PAS"/>
</dbReference>
<sequence length="528" mass="59917">MEQELLNYALIIMLGGLLSLGLSFYALFRLYNTPGGVYYCVATFLASMFGFSYLFELLSTTLKSTWFWLRAEYVFLPFIPAFTLLMCCAYVGYRPKRWMYGILFAIPLSTVIMQHTNELHHLYYTSLHLSTDTPFPVSRIEHGPYFYVHSIYLYVCLAIGVLLLINQARQVRLRFRLQIFAMVAGLLTPVIASLFYVSGQSMYGIDLGPVFISVSFIFHSIALFRYRMFNVAPIARDIVFESMADGVLVINENDVVVDYNHAMKELMLGVTSNLIGRSMADVLQDRPELKELVDAGQDCEYIGWYENVRYCYRIRFSPVFGKNSAQVGRIIHVSDMTEQANLQDQLQYLADTDGHTRLFNKTAFMYRAQQELDRIARRGGHLSMIMFDIDEFKQVNDTFGHEAGDVALLYLAEAVREYADDYMLAGRYGGDEFVLCMPGSDLDAACELAEKLRRHITDGEIAVDHERLCITSSFGVTSVYIAPGEQEISIPLLIRQADQALYASKRSGRNRVQVYEEIGISSEVGGAG</sequence>
<dbReference type="RefSeq" id="WP_188775959.1">
    <property type="nucleotide sequence ID" value="NZ_BMMB01000005.1"/>
</dbReference>
<feature type="transmembrane region" description="Helical" evidence="1">
    <location>
        <begin position="6"/>
        <end position="28"/>
    </location>
</feature>
<dbReference type="InterPro" id="IPR000160">
    <property type="entry name" value="GGDEF_dom"/>
</dbReference>
<dbReference type="InterPro" id="IPR035965">
    <property type="entry name" value="PAS-like_dom_sf"/>
</dbReference>
<organism evidence="3 4">
    <name type="scientific">Paenibacillus hunanensis</name>
    <dbReference type="NCBI Taxonomy" id="539262"/>
    <lineage>
        <taxon>Bacteria</taxon>
        <taxon>Bacillati</taxon>
        <taxon>Bacillota</taxon>
        <taxon>Bacilli</taxon>
        <taxon>Bacillales</taxon>
        <taxon>Paenibacillaceae</taxon>
        <taxon>Paenibacillus</taxon>
    </lineage>
</organism>
<keyword evidence="1" id="KW-1133">Transmembrane helix</keyword>
<dbReference type="PANTHER" id="PTHR45138:SF9">
    <property type="entry name" value="DIGUANYLATE CYCLASE DGCM-RELATED"/>
    <property type="match status" value="1"/>
</dbReference>
<dbReference type="SUPFAM" id="SSF55785">
    <property type="entry name" value="PYP-like sensor domain (PAS domain)"/>
    <property type="match status" value="1"/>
</dbReference>
<evidence type="ECO:0000259" key="2">
    <source>
        <dbReference type="PROSITE" id="PS50887"/>
    </source>
</evidence>
<dbReference type="SMART" id="SM00267">
    <property type="entry name" value="GGDEF"/>
    <property type="match status" value="1"/>
</dbReference>
<feature type="domain" description="GGDEF" evidence="2">
    <location>
        <begin position="380"/>
        <end position="517"/>
    </location>
</feature>
<dbReference type="Gene3D" id="3.30.450.20">
    <property type="entry name" value="PAS domain"/>
    <property type="match status" value="1"/>
</dbReference>
<dbReference type="CDD" id="cd01949">
    <property type="entry name" value="GGDEF"/>
    <property type="match status" value="1"/>
</dbReference>
<evidence type="ECO:0000256" key="1">
    <source>
        <dbReference type="SAM" id="Phobius"/>
    </source>
</evidence>
<evidence type="ECO:0000313" key="4">
    <source>
        <dbReference type="Proteomes" id="UP001185028"/>
    </source>
</evidence>
<gene>
    <name evidence="3" type="ORF">JOC58_001782</name>
</gene>
<feature type="transmembrane region" description="Helical" evidence="1">
    <location>
        <begin position="98"/>
        <end position="116"/>
    </location>
</feature>
<keyword evidence="1" id="KW-0812">Transmembrane</keyword>
<dbReference type="InterPro" id="IPR029787">
    <property type="entry name" value="Nucleotide_cyclase"/>
</dbReference>
<dbReference type="Pfam" id="PF16927">
    <property type="entry name" value="HisKA_7TM"/>
    <property type="match status" value="1"/>
</dbReference>
<dbReference type="NCBIfam" id="TIGR00254">
    <property type="entry name" value="GGDEF"/>
    <property type="match status" value="1"/>
</dbReference>
<dbReference type="Proteomes" id="UP001185028">
    <property type="component" value="Unassembled WGS sequence"/>
</dbReference>
<evidence type="ECO:0000313" key="3">
    <source>
        <dbReference type="EMBL" id="MDR6243889.1"/>
    </source>
</evidence>
<keyword evidence="4" id="KW-1185">Reference proteome</keyword>
<accession>A0ABU1IXI7</accession>
<feature type="transmembrane region" description="Helical" evidence="1">
    <location>
        <begin position="177"/>
        <end position="197"/>
    </location>
</feature>
<keyword evidence="1" id="KW-0472">Membrane</keyword>
<proteinExistence type="predicted"/>